<dbReference type="Pfam" id="PF00441">
    <property type="entry name" value="Acyl-CoA_dh_1"/>
    <property type="match status" value="1"/>
</dbReference>
<dbReference type="EMBL" id="JARK01001343">
    <property type="protein sequence ID" value="EYC28716.1"/>
    <property type="molecule type" value="Genomic_DNA"/>
</dbReference>
<dbReference type="InterPro" id="IPR052904">
    <property type="entry name" value="Acyl-CoA_dehydrogenase-like"/>
</dbReference>
<evidence type="ECO:0000259" key="3">
    <source>
        <dbReference type="Pfam" id="PF22217"/>
    </source>
</evidence>
<feature type="domain" description="Acyl-CoA dehydrogenase/oxidase C-terminal" evidence="2">
    <location>
        <begin position="61"/>
        <end position="126"/>
    </location>
</feature>
<dbReference type="Gene3D" id="1.20.140.10">
    <property type="entry name" value="Butyryl-CoA Dehydrogenase, subunit A, domain 3"/>
    <property type="match status" value="1"/>
</dbReference>
<dbReference type="InterPro" id="IPR009075">
    <property type="entry name" value="AcylCo_DH/oxidase_C"/>
</dbReference>
<dbReference type="InterPro" id="IPR053998">
    <property type="entry name" value="ACDH-11_C"/>
</dbReference>
<comment type="caution">
    <text evidence="4">The sequence shown here is derived from an EMBL/GenBank/DDBJ whole genome shotgun (WGS) entry which is preliminary data.</text>
</comment>
<keyword evidence="5" id="KW-1185">Reference proteome</keyword>
<dbReference type="OrthoDB" id="5811916at2759"/>
<reference evidence="5" key="1">
    <citation type="journal article" date="2015" name="Nat. Genet.">
        <title>The genome and transcriptome of the zoonotic hookworm Ancylostoma ceylanicum identify infection-specific gene families.</title>
        <authorList>
            <person name="Schwarz E.M."/>
            <person name="Hu Y."/>
            <person name="Antoshechkin I."/>
            <person name="Miller M.M."/>
            <person name="Sternberg P.W."/>
            <person name="Aroian R.V."/>
        </authorList>
    </citation>
    <scope>NUCLEOTIDE SEQUENCE</scope>
    <source>
        <strain evidence="5">HY135</strain>
    </source>
</reference>
<protein>
    <submittedName>
        <fullName evidence="4">Uncharacterized protein</fullName>
    </submittedName>
</protein>
<dbReference type="PANTHER" id="PTHR42707:SF2">
    <property type="entry name" value="ACD11 DEHYDROGENASE"/>
    <property type="match status" value="1"/>
</dbReference>
<dbReference type="GO" id="GO:0003995">
    <property type="term" value="F:acyl-CoA dehydrogenase activity"/>
    <property type="evidence" value="ECO:0007669"/>
    <property type="project" value="TreeGrafter"/>
</dbReference>
<evidence type="ECO:0000256" key="1">
    <source>
        <dbReference type="ARBA" id="ARBA00022630"/>
    </source>
</evidence>
<dbReference type="SUPFAM" id="SSF47203">
    <property type="entry name" value="Acyl-CoA dehydrogenase C-terminal domain-like"/>
    <property type="match status" value="1"/>
</dbReference>
<accession>A0A016VN25</accession>
<dbReference type="PANTHER" id="PTHR42707">
    <property type="entry name" value="ACYL-COA DEHYDROGENASE"/>
    <property type="match status" value="1"/>
</dbReference>
<name>A0A016VN25_9BILA</name>
<organism evidence="4 5">
    <name type="scientific">Ancylostoma ceylanicum</name>
    <dbReference type="NCBI Taxonomy" id="53326"/>
    <lineage>
        <taxon>Eukaryota</taxon>
        <taxon>Metazoa</taxon>
        <taxon>Ecdysozoa</taxon>
        <taxon>Nematoda</taxon>
        <taxon>Chromadorea</taxon>
        <taxon>Rhabditida</taxon>
        <taxon>Rhabditina</taxon>
        <taxon>Rhabditomorpha</taxon>
        <taxon>Strongyloidea</taxon>
        <taxon>Ancylostomatidae</taxon>
        <taxon>Ancylostomatinae</taxon>
        <taxon>Ancylostoma</taxon>
    </lineage>
</organism>
<keyword evidence="1" id="KW-0285">Flavoprotein</keyword>
<gene>
    <name evidence="4" type="primary">Acey_s0007.g3380</name>
    <name evidence="4" type="ORF">Y032_0007g3380</name>
</gene>
<evidence type="ECO:0000313" key="4">
    <source>
        <dbReference type="EMBL" id="EYC28716.1"/>
    </source>
</evidence>
<evidence type="ECO:0000259" key="2">
    <source>
        <dbReference type="Pfam" id="PF00441"/>
    </source>
</evidence>
<proteinExistence type="predicted"/>
<sequence>MYPLIAISTTGGLFLFYRSMHLGSQPAVMLPGAVEPVAVVLALLLSAYLKESSGASDEEAVLLRLITPVVKLYTGKMCVPLISEAMECFGGQGYIEDTGIPAALRDAQVTPIWEGTTNVLSLDVLRVFAGKQNVYGLFEKRINSLLPAKDATELAEPIAAVRKAIADLGSILLKAAKAPNDSVHVDACARQIAFGIARIWAGALLIRHASDHDATKSDVDVAYRWCCEQPLVDLKIDWLSSDRVQLDRDIVFQNFSEKSGNSKL</sequence>
<feature type="domain" description="Acyl-CoA dehydrogenase 11-like C-terminal" evidence="3">
    <location>
        <begin position="134"/>
        <end position="252"/>
    </location>
</feature>
<evidence type="ECO:0000313" key="5">
    <source>
        <dbReference type="Proteomes" id="UP000024635"/>
    </source>
</evidence>
<dbReference type="AlphaFoldDB" id="A0A016VN25"/>
<dbReference type="STRING" id="53326.A0A016VN25"/>
<dbReference type="Proteomes" id="UP000024635">
    <property type="component" value="Unassembled WGS sequence"/>
</dbReference>
<dbReference type="InterPro" id="IPR036250">
    <property type="entry name" value="AcylCo_DH-like_C"/>
</dbReference>
<dbReference type="Pfam" id="PF22217">
    <property type="entry name" value="ACDH-11_C"/>
    <property type="match status" value="1"/>
</dbReference>